<reference evidence="13 14" key="1">
    <citation type="submission" date="2015-02" db="EMBL/GenBank/DDBJ databases">
        <title>Genome Sequencing of Rickettsiales.</title>
        <authorList>
            <person name="Daugherty S.C."/>
            <person name="Su Q."/>
            <person name="Abolude K."/>
            <person name="Beier-Sexton M."/>
            <person name="Carlyon J.A."/>
            <person name="Carter R."/>
            <person name="Day N.P."/>
            <person name="Dumler S.J."/>
            <person name="Dyachenko V."/>
            <person name="Godinez A."/>
            <person name="Kurtti T.J."/>
            <person name="Lichay M."/>
            <person name="Mullins K.E."/>
            <person name="Ott S."/>
            <person name="Pappas-Brown V."/>
            <person name="Paris D.H."/>
            <person name="Patel P."/>
            <person name="Richards A.L."/>
            <person name="Sadzewicz L."/>
            <person name="Sears K."/>
            <person name="Seidman D."/>
            <person name="Sengamalay N."/>
            <person name="Stenos J."/>
            <person name="Tallon L.J."/>
            <person name="Vincent G."/>
            <person name="Fraser C.M."/>
            <person name="Munderloh U."/>
            <person name="Dunning-Hotopp J.C."/>
        </authorList>
    </citation>
    <scope>NUCLEOTIDE SEQUENCE [LARGE SCALE GENOMIC DNA]</scope>
    <source>
        <strain evidence="13 14">RAC413</strain>
    </source>
</reference>
<feature type="transmembrane region" description="Helical" evidence="10">
    <location>
        <begin position="606"/>
        <end position="626"/>
    </location>
</feature>
<protein>
    <submittedName>
        <fullName evidence="13">Cytochrome C assembly family protein</fullName>
    </submittedName>
</protein>
<feature type="transmembrane region" description="Helical" evidence="10">
    <location>
        <begin position="305"/>
        <end position="326"/>
    </location>
</feature>
<sequence>MLNFVDSVVNLPLLATCILSAVYPAASYLSFTFSKIFTYAIFFLVSFAVGLLIYVHVTDNFSFCNVYYNSYITKPLIYKICGVWGNYEGSILLWLWMLSAHALLLELLLKPEDLKRVAISIQHLLYCGFSLFVMITSNPFTRMITTELDGLGFNPMLQDIGLAVHPPILFFGYVGFSTVFSITLSSIMVQKKPQEWVRIVNPWVLISWSFLTCGIALGSWWAYRELGWGGFWFWDPVENSSLMPWLLGIALIHIISLVKKFNICCSFAFLLSILTFGVSLIGTFLIRSGILVSVHTFANDPERGIYILILIGIIVSASIIILMVFFKKPEESCCFSYVSKITAIMINNILFFTAFVVVFVGTIYPVILELLTGEVISVGSQYYNMIFSGLVIVLLLLMVFVLELSWQGNDSVKINLKYFLIIFMILLLIFFKGVVVSILLLSVLLIISSLKDYSIKIKLFKVSLDESVKLAISLNGRYYAMLISHMGFSILILGAICSTVFQETKEQYMRENSRVGIHGFEIILSKLSLIKQANYEAVRGLFLIKDNDKLIGKLLPENRFYMVERTRNTESSVYHNFLSDIYIIVGDIDVHKGIAVKIYYKPYINLIWIGVCMIVLGGTIIGVVTFKKKASNITVST</sequence>
<keyword evidence="7 10" id="KW-1133">Transmembrane helix</keyword>
<gene>
    <name evidence="13" type="ORF">NLO413_0681</name>
</gene>
<keyword evidence="4" id="KW-0997">Cell inner membrane</keyword>
<proteinExistence type="inferred from homology"/>
<dbReference type="AlphaFoldDB" id="A0A0F3NMM3"/>
<dbReference type="InterPro" id="IPR032523">
    <property type="entry name" value="CcmF_C"/>
</dbReference>
<dbReference type="STRING" id="1359163.NLO413_0681"/>
<feature type="transmembrane region" description="Helical" evidence="10">
    <location>
        <begin position="382"/>
        <end position="406"/>
    </location>
</feature>
<evidence type="ECO:0000259" key="11">
    <source>
        <dbReference type="Pfam" id="PF01578"/>
    </source>
</evidence>
<dbReference type="GO" id="GO:0005886">
    <property type="term" value="C:plasma membrane"/>
    <property type="evidence" value="ECO:0007669"/>
    <property type="project" value="UniProtKB-SubCell"/>
</dbReference>
<keyword evidence="14" id="KW-1185">Reference proteome</keyword>
<evidence type="ECO:0000256" key="5">
    <source>
        <dbReference type="ARBA" id="ARBA00022692"/>
    </source>
</evidence>
<dbReference type="Pfam" id="PF16327">
    <property type="entry name" value="CcmF_C"/>
    <property type="match status" value="1"/>
</dbReference>
<dbReference type="PATRIC" id="fig|1359163.3.peg.658"/>
<keyword evidence="5 10" id="KW-0812">Transmembrane</keyword>
<feature type="domain" description="Cytochrome c assembly protein" evidence="11">
    <location>
        <begin position="84"/>
        <end position="288"/>
    </location>
</feature>
<dbReference type="EMBL" id="LANX01000001">
    <property type="protein sequence ID" value="KJV69295.1"/>
    <property type="molecule type" value="Genomic_DNA"/>
</dbReference>
<dbReference type="RefSeq" id="WP_045809034.1">
    <property type="nucleotide sequence ID" value="NZ_LANX01000001.1"/>
</dbReference>
<evidence type="ECO:0000256" key="8">
    <source>
        <dbReference type="ARBA" id="ARBA00023136"/>
    </source>
</evidence>
<comment type="subcellular location">
    <subcellularLocation>
        <location evidence="1">Cell inner membrane</location>
        <topology evidence="1">Multi-pass membrane protein</topology>
    </subcellularLocation>
</comment>
<feature type="transmembrane region" description="Helical" evidence="10">
    <location>
        <begin position="203"/>
        <end position="222"/>
    </location>
</feature>
<evidence type="ECO:0000256" key="3">
    <source>
        <dbReference type="ARBA" id="ARBA00022475"/>
    </source>
</evidence>
<dbReference type="PANTHER" id="PTHR43653:SF1">
    <property type="entry name" value="CYTOCHROME C-TYPE BIOGENESIS PROTEIN CCMF"/>
    <property type="match status" value="1"/>
</dbReference>
<evidence type="ECO:0000256" key="1">
    <source>
        <dbReference type="ARBA" id="ARBA00004429"/>
    </source>
</evidence>
<dbReference type="PRINTS" id="PR01411">
    <property type="entry name" value="CCMFBIOGNSIS"/>
</dbReference>
<comment type="caution">
    <text evidence="13">The sequence shown here is derived from an EMBL/GenBank/DDBJ whole genome shotgun (WGS) entry which is preliminary data.</text>
</comment>
<dbReference type="PANTHER" id="PTHR43653">
    <property type="entry name" value="CYTOCHROME C ASSEMBLY PROTEIN-RELATED"/>
    <property type="match status" value="1"/>
</dbReference>
<comment type="function">
    <text evidence="9">Required for the biogenesis of c-type cytochromes. Possible subunit of a heme lyase.</text>
</comment>
<evidence type="ECO:0000313" key="13">
    <source>
        <dbReference type="EMBL" id="KJV69295.1"/>
    </source>
</evidence>
<dbReference type="InterPro" id="IPR003568">
    <property type="entry name" value="Cyt_c_biogenesis_CcmF"/>
</dbReference>
<evidence type="ECO:0000256" key="9">
    <source>
        <dbReference type="ARBA" id="ARBA00037230"/>
    </source>
</evidence>
<dbReference type="InterPro" id="IPR002541">
    <property type="entry name" value="Cyt_c_assembly"/>
</dbReference>
<feature type="transmembrane region" description="Helical" evidence="10">
    <location>
        <begin position="12"/>
        <end position="29"/>
    </location>
</feature>
<dbReference type="GO" id="GO:0020037">
    <property type="term" value="F:heme binding"/>
    <property type="evidence" value="ECO:0007669"/>
    <property type="project" value="InterPro"/>
</dbReference>
<evidence type="ECO:0000256" key="6">
    <source>
        <dbReference type="ARBA" id="ARBA00022748"/>
    </source>
</evidence>
<feature type="transmembrane region" description="Helical" evidence="10">
    <location>
        <begin position="478"/>
        <end position="501"/>
    </location>
</feature>
<feature type="transmembrane region" description="Helical" evidence="10">
    <location>
        <begin position="346"/>
        <end position="367"/>
    </location>
</feature>
<feature type="transmembrane region" description="Helical" evidence="10">
    <location>
        <begin position="242"/>
        <end position="258"/>
    </location>
</feature>
<evidence type="ECO:0000313" key="14">
    <source>
        <dbReference type="Proteomes" id="UP000033562"/>
    </source>
</evidence>
<dbReference type="Pfam" id="PF01578">
    <property type="entry name" value="Cytochrom_C_asm"/>
    <property type="match status" value="1"/>
</dbReference>
<evidence type="ECO:0000259" key="12">
    <source>
        <dbReference type="Pfam" id="PF16327"/>
    </source>
</evidence>
<dbReference type="GO" id="GO:0015232">
    <property type="term" value="F:heme transmembrane transporter activity"/>
    <property type="evidence" value="ECO:0007669"/>
    <property type="project" value="InterPro"/>
</dbReference>
<comment type="similarity">
    <text evidence="2">Belongs to the CcmF/CycK/Ccl1/NrfE/CcsA family.</text>
</comment>
<dbReference type="InterPro" id="IPR003567">
    <property type="entry name" value="Cyt_c_biogenesis"/>
</dbReference>
<dbReference type="PRINTS" id="PR01410">
    <property type="entry name" value="CCBIOGENESIS"/>
</dbReference>
<dbReference type="GO" id="GO:0017004">
    <property type="term" value="P:cytochrome complex assembly"/>
    <property type="evidence" value="ECO:0007669"/>
    <property type="project" value="UniProtKB-KW"/>
</dbReference>
<evidence type="ECO:0000256" key="4">
    <source>
        <dbReference type="ARBA" id="ARBA00022519"/>
    </source>
</evidence>
<feature type="transmembrane region" description="Helical" evidence="10">
    <location>
        <begin position="418"/>
        <end position="447"/>
    </location>
</feature>
<dbReference type="Proteomes" id="UP000033562">
    <property type="component" value="Unassembled WGS sequence"/>
</dbReference>
<keyword evidence="6" id="KW-0201">Cytochrome c-type biogenesis</keyword>
<feature type="transmembrane region" description="Helical" evidence="10">
    <location>
        <begin position="121"/>
        <end position="140"/>
    </location>
</feature>
<feature type="domain" description="Cytochrome c-type biogenesis protein CcmF C-terminal" evidence="12">
    <location>
        <begin position="308"/>
        <end position="620"/>
    </location>
</feature>
<organism evidence="13 14">
    <name type="scientific">Candidatus Neoehrlichia procyonis str. RAC413</name>
    <dbReference type="NCBI Taxonomy" id="1359163"/>
    <lineage>
        <taxon>Bacteria</taxon>
        <taxon>Pseudomonadati</taxon>
        <taxon>Pseudomonadota</taxon>
        <taxon>Alphaproteobacteria</taxon>
        <taxon>Rickettsiales</taxon>
        <taxon>Anaplasmataceae</taxon>
        <taxon>Candidatus Neoehrlichia</taxon>
    </lineage>
</organism>
<evidence type="ECO:0000256" key="7">
    <source>
        <dbReference type="ARBA" id="ARBA00022989"/>
    </source>
</evidence>
<evidence type="ECO:0000256" key="2">
    <source>
        <dbReference type="ARBA" id="ARBA00009186"/>
    </source>
</evidence>
<feature type="transmembrane region" description="Helical" evidence="10">
    <location>
        <begin position="36"/>
        <end position="57"/>
    </location>
</feature>
<keyword evidence="8 10" id="KW-0472">Membrane</keyword>
<dbReference type="OrthoDB" id="9761451at2"/>
<name>A0A0F3NMM3_9RICK</name>
<feature type="transmembrane region" description="Helical" evidence="10">
    <location>
        <begin position="160"/>
        <end position="182"/>
    </location>
</feature>
<keyword evidence="3" id="KW-1003">Cell membrane</keyword>
<accession>A0A0F3NMM3</accession>
<feature type="transmembrane region" description="Helical" evidence="10">
    <location>
        <begin position="265"/>
        <end position="285"/>
    </location>
</feature>
<evidence type="ECO:0000256" key="10">
    <source>
        <dbReference type="SAM" id="Phobius"/>
    </source>
</evidence>